<evidence type="ECO:0000259" key="2">
    <source>
        <dbReference type="Pfam" id="PF00561"/>
    </source>
</evidence>
<protein>
    <recommendedName>
        <fullName evidence="2">AB hydrolase-1 domain-containing protein</fullName>
    </recommendedName>
</protein>
<comment type="caution">
    <text evidence="3">The sequence shown here is derived from an EMBL/GenBank/DDBJ whole genome shotgun (WGS) entry which is preliminary data.</text>
</comment>
<sequence>MSVIWKTICNWISSYWFPTSKEQLQDAECKILQRIKRPWVGNFIRVGEEVEMWTVHVNLSPSKQTPLVLVHGFISGVCWWAQNFTDLSEDRSVYAFDLPGFGRSSRPDLMKDGDEAEGKFVHYIEEWRKAMGWTK</sequence>
<dbReference type="GO" id="GO:0005739">
    <property type="term" value="C:mitochondrion"/>
    <property type="evidence" value="ECO:0007669"/>
    <property type="project" value="TreeGrafter"/>
</dbReference>
<evidence type="ECO:0000313" key="4">
    <source>
        <dbReference type="Proteomes" id="UP001163046"/>
    </source>
</evidence>
<dbReference type="PANTHER" id="PTHR42886">
    <property type="entry name" value="RE40534P-RELATED"/>
    <property type="match status" value="1"/>
</dbReference>
<dbReference type="InterPro" id="IPR000073">
    <property type="entry name" value="AB_hydrolase_1"/>
</dbReference>
<dbReference type="GO" id="GO:0006654">
    <property type="term" value="P:phosphatidic acid biosynthetic process"/>
    <property type="evidence" value="ECO:0007669"/>
    <property type="project" value="TreeGrafter"/>
</dbReference>
<name>A0A9W9YIS5_9CNID</name>
<dbReference type="OrthoDB" id="7457040at2759"/>
<dbReference type="GO" id="GO:0042171">
    <property type="term" value="F:lysophosphatidic acid acyltransferase activity"/>
    <property type="evidence" value="ECO:0007669"/>
    <property type="project" value="TreeGrafter"/>
</dbReference>
<dbReference type="GO" id="GO:0052689">
    <property type="term" value="F:carboxylic ester hydrolase activity"/>
    <property type="evidence" value="ECO:0007669"/>
    <property type="project" value="TreeGrafter"/>
</dbReference>
<comment type="similarity">
    <text evidence="1">Belongs to the peptidase S33 family. ABHD4/ABHD5 subfamily.</text>
</comment>
<dbReference type="Proteomes" id="UP001163046">
    <property type="component" value="Unassembled WGS sequence"/>
</dbReference>
<organism evidence="3 4">
    <name type="scientific">Desmophyllum pertusum</name>
    <dbReference type="NCBI Taxonomy" id="174260"/>
    <lineage>
        <taxon>Eukaryota</taxon>
        <taxon>Metazoa</taxon>
        <taxon>Cnidaria</taxon>
        <taxon>Anthozoa</taxon>
        <taxon>Hexacorallia</taxon>
        <taxon>Scleractinia</taxon>
        <taxon>Caryophylliina</taxon>
        <taxon>Caryophylliidae</taxon>
        <taxon>Desmophyllum</taxon>
    </lineage>
</organism>
<dbReference type="GO" id="GO:0055088">
    <property type="term" value="P:lipid homeostasis"/>
    <property type="evidence" value="ECO:0007669"/>
    <property type="project" value="TreeGrafter"/>
</dbReference>
<dbReference type="AlphaFoldDB" id="A0A9W9YIS5"/>
<accession>A0A9W9YIS5</accession>
<evidence type="ECO:0000313" key="3">
    <source>
        <dbReference type="EMBL" id="KAJ7352776.1"/>
    </source>
</evidence>
<feature type="domain" description="AB hydrolase-1" evidence="2">
    <location>
        <begin position="66"/>
        <end position="108"/>
    </location>
</feature>
<dbReference type="EMBL" id="MU827348">
    <property type="protein sequence ID" value="KAJ7352776.1"/>
    <property type="molecule type" value="Genomic_DNA"/>
</dbReference>
<dbReference type="SUPFAM" id="SSF53474">
    <property type="entry name" value="alpha/beta-Hydrolases"/>
    <property type="match status" value="1"/>
</dbReference>
<dbReference type="Pfam" id="PF00561">
    <property type="entry name" value="Abhydrolase_1"/>
    <property type="match status" value="1"/>
</dbReference>
<gene>
    <name evidence="3" type="ORF">OS493_034127</name>
</gene>
<dbReference type="PANTHER" id="PTHR42886:SF29">
    <property type="entry name" value="PUMMELIG, ISOFORM A"/>
    <property type="match status" value="1"/>
</dbReference>
<reference evidence="3" key="1">
    <citation type="submission" date="2023-01" db="EMBL/GenBank/DDBJ databases">
        <title>Genome assembly of the deep-sea coral Lophelia pertusa.</title>
        <authorList>
            <person name="Herrera S."/>
            <person name="Cordes E."/>
        </authorList>
    </citation>
    <scope>NUCLEOTIDE SEQUENCE</scope>
    <source>
        <strain evidence="3">USNM1676648</strain>
        <tissue evidence="3">Polyp</tissue>
    </source>
</reference>
<dbReference type="Gene3D" id="3.40.50.1820">
    <property type="entry name" value="alpha/beta hydrolase"/>
    <property type="match status" value="1"/>
</dbReference>
<keyword evidence="4" id="KW-1185">Reference proteome</keyword>
<evidence type="ECO:0000256" key="1">
    <source>
        <dbReference type="ARBA" id="ARBA00038097"/>
    </source>
</evidence>
<dbReference type="InterPro" id="IPR029058">
    <property type="entry name" value="AB_hydrolase_fold"/>
</dbReference>
<proteinExistence type="inferred from homology"/>